<dbReference type="OrthoDB" id="5489603at2"/>
<dbReference type="EMBL" id="FOMW01000001">
    <property type="protein sequence ID" value="SFD53297.1"/>
    <property type="molecule type" value="Genomic_DNA"/>
</dbReference>
<evidence type="ECO:0000259" key="2">
    <source>
        <dbReference type="Pfam" id="PF01551"/>
    </source>
</evidence>
<name>A0A1I1T3Q7_9RHOB</name>
<dbReference type="PANTHER" id="PTHR21666">
    <property type="entry name" value="PEPTIDASE-RELATED"/>
    <property type="match status" value="1"/>
</dbReference>
<dbReference type="GO" id="GO:0004222">
    <property type="term" value="F:metalloendopeptidase activity"/>
    <property type="evidence" value="ECO:0007669"/>
    <property type="project" value="TreeGrafter"/>
</dbReference>
<dbReference type="RefSeq" id="WP_093922009.1">
    <property type="nucleotide sequence ID" value="NZ_FOMW01000001.1"/>
</dbReference>
<dbReference type="SUPFAM" id="SSF51261">
    <property type="entry name" value="Duplicated hybrid motif"/>
    <property type="match status" value="1"/>
</dbReference>
<dbReference type="CDD" id="cd12797">
    <property type="entry name" value="M23_peptidase"/>
    <property type="match status" value="1"/>
</dbReference>
<dbReference type="AlphaFoldDB" id="A0A1I1T3Q7"/>
<dbReference type="Gene3D" id="2.70.70.10">
    <property type="entry name" value="Glucose Permease (Domain IIA)"/>
    <property type="match status" value="1"/>
</dbReference>
<dbReference type="InterPro" id="IPR050570">
    <property type="entry name" value="Cell_wall_metabolism_enzyme"/>
</dbReference>
<keyword evidence="1" id="KW-0732">Signal</keyword>
<dbReference type="InterPro" id="IPR016047">
    <property type="entry name" value="M23ase_b-sheet_dom"/>
</dbReference>
<evidence type="ECO:0000256" key="1">
    <source>
        <dbReference type="SAM" id="SignalP"/>
    </source>
</evidence>
<dbReference type="InterPro" id="IPR011055">
    <property type="entry name" value="Dup_hybrid_motif"/>
</dbReference>
<accession>A0A1I1T3Q7</accession>
<proteinExistence type="predicted"/>
<sequence length="323" mass="34141">MKIRQGIAALTFSCAGIASAQELSLSSPIDCDLTRDCYIQQYVDRDPSERAKDYRCAPLSYDGHKGTDFALGSPIQMQAGVRVLAAAGGTVTGIRDGMPDTGVSGSDPADLEGRECGNGVVIDHGDGWETQYCHMRQGSIVANKGQKVVAGDPLGMVGQSGQAEFAHVHLSVRRDGAVIDPFDPEGAAECSAPPLSTLWAAPPPYRAGGLLEVGFADHVPDLATIRSGNGATEALSTTSPALVIFGYTFGTRQDDVMLLSITGPQGVVISDAIRLERTQAQAFRAIGKRRASTPWPAGTYTGTATMMRGKEKVDQRITTKLLE</sequence>
<gene>
    <name evidence="3" type="ORF">SAMN04488523_101265</name>
</gene>
<organism evidence="3 4">
    <name type="scientific">Sulfitobacter brevis</name>
    <dbReference type="NCBI Taxonomy" id="74348"/>
    <lineage>
        <taxon>Bacteria</taxon>
        <taxon>Pseudomonadati</taxon>
        <taxon>Pseudomonadota</taxon>
        <taxon>Alphaproteobacteria</taxon>
        <taxon>Rhodobacterales</taxon>
        <taxon>Roseobacteraceae</taxon>
        <taxon>Sulfitobacter</taxon>
    </lineage>
</organism>
<evidence type="ECO:0000313" key="3">
    <source>
        <dbReference type="EMBL" id="SFD53297.1"/>
    </source>
</evidence>
<feature type="chain" id="PRO_5011778583" evidence="1">
    <location>
        <begin position="21"/>
        <end position="323"/>
    </location>
</feature>
<dbReference type="Proteomes" id="UP000198977">
    <property type="component" value="Unassembled WGS sequence"/>
</dbReference>
<feature type="domain" description="M23ase beta-sheet core" evidence="2">
    <location>
        <begin position="72"/>
        <end position="181"/>
    </location>
</feature>
<feature type="signal peptide" evidence="1">
    <location>
        <begin position="1"/>
        <end position="20"/>
    </location>
</feature>
<protein>
    <submittedName>
        <fullName evidence="3">Peptidase family M23</fullName>
    </submittedName>
</protein>
<evidence type="ECO:0000313" key="4">
    <source>
        <dbReference type="Proteomes" id="UP000198977"/>
    </source>
</evidence>
<dbReference type="Pfam" id="PF01551">
    <property type="entry name" value="Peptidase_M23"/>
    <property type="match status" value="1"/>
</dbReference>
<reference evidence="3 4" key="1">
    <citation type="submission" date="2016-10" db="EMBL/GenBank/DDBJ databases">
        <authorList>
            <person name="de Groot N.N."/>
        </authorList>
    </citation>
    <scope>NUCLEOTIDE SEQUENCE [LARGE SCALE GENOMIC DNA]</scope>
    <source>
        <strain evidence="3 4">DSM 11443</strain>
    </source>
</reference>
<keyword evidence="4" id="KW-1185">Reference proteome</keyword>
<dbReference type="STRING" id="74348.SAMN04488523_101265"/>
<dbReference type="PANTHER" id="PTHR21666:SF270">
    <property type="entry name" value="MUREIN HYDROLASE ACTIVATOR ENVC"/>
    <property type="match status" value="1"/>
</dbReference>